<feature type="transmembrane region" description="Helical" evidence="2">
    <location>
        <begin position="16"/>
        <end position="42"/>
    </location>
</feature>
<evidence type="ECO:0000313" key="4">
    <source>
        <dbReference type="Proteomes" id="UP000827892"/>
    </source>
</evidence>
<feature type="transmembrane region" description="Helical" evidence="2">
    <location>
        <begin position="126"/>
        <end position="155"/>
    </location>
</feature>
<proteinExistence type="predicted"/>
<name>A0AAE9DEM7_CAEBR</name>
<evidence type="ECO:0000256" key="1">
    <source>
        <dbReference type="SAM" id="MobiDB-lite"/>
    </source>
</evidence>
<feature type="region of interest" description="Disordered" evidence="1">
    <location>
        <begin position="229"/>
        <end position="292"/>
    </location>
</feature>
<evidence type="ECO:0000313" key="3">
    <source>
        <dbReference type="EMBL" id="ULU02096.1"/>
    </source>
</evidence>
<dbReference type="Proteomes" id="UP000827892">
    <property type="component" value="Chromosome III"/>
</dbReference>
<accession>A0AAE9DEM7</accession>
<feature type="transmembrane region" description="Helical" evidence="2">
    <location>
        <begin position="90"/>
        <end position="114"/>
    </location>
</feature>
<feature type="compositionally biased region" description="Low complexity" evidence="1">
    <location>
        <begin position="244"/>
        <end position="258"/>
    </location>
</feature>
<keyword evidence="2" id="KW-0812">Transmembrane</keyword>
<keyword evidence="2" id="KW-0472">Membrane</keyword>
<reference evidence="3 4" key="1">
    <citation type="submission" date="2022-05" db="EMBL/GenBank/DDBJ databases">
        <title>Chromosome-level reference genomes for two strains of Caenorhabditis briggsae: an improved platform for comparative genomics.</title>
        <authorList>
            <person name="Stevens L."/>
            <person name="Andersen E.C."/>
        </authorList>
    </citation>
    <scope>NUCLEOTIDE SEQUENCE [LARGE SCALE GENOMIC DNA]</scope>
    <source>
        <strain evidence="3">QX1410_ONT</strain>
        <tissue evidence="3">Whole-organism</tissue>
    </source>
</reference>
<evidence type="ECO:0000256" key="2">
    <source>
        <dbReference type="SAM" id="Phobius"/>
    </source>
</evidence>
<keyword evidence="2" id="KW-1133">Transmembrane helix</keyword>
<dbReference type="EMBL" id="CP090893">
    <property type="protein sequence ID" value="ULU02096.1"/>
    <property type="molecule type" value="Genomic_DNA"/>
</dbReference>
<protein>
    <submittedName>
        <fullName evidence="3">Uncharacterized protein</fullName>
    </submittedName>
</protein>
<gene>
    <name evidence="3" type="ORF">L3Y34_001986</name>
</gene>
<dbReference type="AlphaFoldDB" id="A0AAE9DEM7"/>
<sequence length="346" mass="40269">MPFFWKTLAVPATPSWALLVCIIESSFALICFLAVMLHYAIFLPWCDVYSKPLIVFYLTALQYAVFYSFKVIFVISIVERNARLLRLQLFFQYATCVFLLLDAAFALAADFGGYNEELIYCDKNPLLIRFVAIISLIFLFVQMFLRIITVQVYNFMWDVRKFRKSLNNSKWRYRKRVHFTYCSIMQEDFKAERLNNKTRSVESRFRDDQEEILKQIQRKQNVTNISIAPDEPFDESQLPQNTRSISTLSTTPSNPTTIASPLGKRKHNRSVSSTSKKMKDNEGKKVKVSKRKPGGIKVQLEVDYETARLLFSPRKNGRIPNVHVEEIELDLDEDDALLSEEHEPIV</sequence>
<organism evidence="3 4">
    <name type="scientific">Caenorhabditis briggsae</name>
    <dbReference type="NCBI Taxonomy" id="6238"/>
    <lineage>
        <taxon>Eukaryota</taxon>
        <taxon>Metazoa</taxon>
        <taxon>Ecdysozoa</taxon>
        <taxon>Nematoda</taxon>
        <taxon>Chromadorea</taxon>
        <taxon>Rhabditida</taxon>
        <taxon>Rhabditina</taxon>
        <taxon>Rhabditomorpha</taxon>
        <taxon>Rhabditoidea</taxon>
        <taxon>Rhabditidae</taxon>
        <taxon>Peloderinae</taxon>
        <taxon>Caenorhabditis</taxon>
    </lineage>
</organism>
<feature type="transmembrane region" description="Helical" evidence="2">
    <location>
        <begin position="54"/>
        <end position="78"/>
    </location>
</feature>